<protein>
    <recommendedName>
        <fullName evidence="3">Glycoside hydrolase family 5 domain-containing protein</fullName>
    </recommendedName>
</protein>
<dbReference type="EMBL" id="SGPL01000707">
    <property type="protein sequence ID" value="THH08333.1"/>
    <property type="molecule type" value="Genomic_DNA"/>
</dbReference>
<reference evidence="1 2" key="1">
    <citation type="submission" date="2019-02" db="EMBL/GenBank/DDBJ databases">
        <title>Genome sequencing of the rare red list fungi Bondarzewia mesenterica.</title>
        <authorList>
            <person name="Buettner E."/>
            <person name="Kellner H."/>
        </authorList>
    </citation>
    <scope>NUCLEOTIDE SEQUENCE [LARGE SCALE GENOMIC DNA]</scope>
    <source>
        <strain evidence="1 2">DSM 108281</strain>
    </source>
</reference>
<evidence type="ECO:0000313" key="1">
    <source>
        <dbReference type="EMBL" id="THH08333.1"/>
    </source>
</evidence>
<name>A0A4V3XD44_9AGAM</name>
<evidence type="ECO:0000313" key="2">
    <source>
        <dbReference type="Proteomes" id="UP000310158"/>
    </source>
</evidence>
<dbReference type="Proteomes" id="UP000310158">
    <property type="component" value="Unassembled WGS sequence"/>
</dbReference>
<organism evidence="1 2">
    <name type="scientific">Bondarzewia mesenterica</name>
    <dbReference type="NCBI Taxonomy" id="1095465"/>
    <lineage>
        <taxon>Eukaryota</taxon>
        <taxon>Fungi</taxon>
        <taxon>Dikarya</taxon>
        <taxon>Basidiomycota</taxon>
        <taxon>Agaricomycotina</taxon>
        <taxon>Agaricomycetes</taxon>
        <taxon>Russulales</taxon>
        <taxon>Bondarzewiaceae</taxon>
        <taxon>Bondarzewia</taxon>
    </lineage>
</organism>
<dbReference type="OrthoDB" id="3210866at2759"/>
<sequence>MTLCYHSRCHLLPTSLSLLLAAHRSHKGPHTDAQRYKGKQLMQHHEVLLDPSNGRPFLIGLQDTPITLSAGAPLQLNSDSLHMQLHNMKSQLQAMLLRLDELASADADTPIDEPTPCAPLPPLPPLSSSTSLLILSSPVSAVALTPTSSLAMAVATLMLTRSLMLGNGIVIDIVERDVPDLPAVSYTADIARLNGKWDDTTSHWAGTSPLVIKGHVIPIIYWPNVYKHWKGTQWKGIKAKWFEWKIVVQCYRMTTVAKFWAEFSLKNSKHMTFTAITIHLRELRKAEDEEVSKRVRDEYGADFNSTFVYVKDDVLPAPTNPHRNLIPITTPNHDLSLAWSSALCADFLNQLSTAPHHSHLARPQPIIVSEGLLPIHETQWAIRARTLHLVLYLGVVDESTLSELMATDNSTGGVLQVQLEVHYDTFIVHGIQPFRQAQPRKLLEWGHDHREGRANTMVIFKFIAQPEYHDVIPVFRIVNEALISAINKHKMMMLHGPYIVIYNGFMGMAKCADFLSGSDQIILNMHSYFAFDGQPNNSPLADDEGMDKCGGI</sequence>
<comment type="caution">
    <text evidence="1">The sequence shown here is derived from an EMBL/GenBank/DDBJ whole genome shotgun (WGS) entry which is preliminary data.</text>
</comment>
<accession>A0A4V3XD44</accession>
<gene>
    <name evidence="1" type="ORF">EW146_g9030</name>
</gene>
<proteinExistence type="predicted"/>
<keyword evidence="2" id="KW-1185">Reference proteome</keyword>
<evidence type="ECO:0008006" key="3">
    <source>
        <dbReference type="Google" id="ProtNLM"/>
    </source>
</evidence>
<dbReference type="AlphaFoldDB" id="A0A4V3XD44"/>